<dbReference type="GO" id="GO:0004722">
    <property type="term" value="F:protein serine/threonine phosphatase activity"/>
    <property type="evidence" value="ECO:0007669"/>
    <property type="project" value="UniProtKB-EC"/>
</dbReference>
<comment type="cofactor">
    <cofactor evidence="1">
        <name>Mg(2+)</name>
        <dbReference type="ChEBI" id="CHEBI:18420"/>
    </cofactor>
</comment>
<dbReference type="GO" id="GO:0046872">
    <property type="term" value="F:metal ion binding"/>
    <property type="evidence" value="ECO:0007669"/>
    <property type="project" value="UniProtKB-UniRule"/>
</dbReference>
<feature type="non-terminal residue" evidence="3">
    <location>
        <position position="288"/>
    </location>
</feature>
<evidence type="ECO:0000259" key="2">
    <source>
        <dbReference type="PROSITE" id="PS51746"/>
    </source>
</evidence>
<evidence type="ECO:0000313" key="4">
    <source>
        <dbReference type="Proteomes" id="UP000275078"/>
    </source>
</evidence>
<keyword evidence="4" id="KW-1185">Reference proteome</keyword>
<dbReference type="OrthoDB" id="25675at2759"/>
<accession>A0A3N4HUD2</accession>
<dbReference type="SUPFAM" id="SSF81606">
    <property type="entry name" value="PP2C-like"/>
    <property type="match status" value="1"/>
</dbReference>
<name>A0A3N4HUD2_ASCIM</name>
<dbReference type="InterPro" id="IPR001932">
    <property type="entry name" value="PPM-type_phosphatase-like_dom"/>
</dbReference>
<dbReference type="PANTHER" id="PTHR12320:SF24">
    <property type="entry name" value="PROTEIN PHOSPHATASE"/>
    <property type="match status" value="1"/>
</dbReference>
<comment type="similarity">
    <text evidence="1">Belongs to the PP2C family.</text>
</comment>
<evidence type="ECO:0000313" key="3">
    <source>
        <dbReference type="EMBL" id="RPA77289.1"/>
    </source>
</evidence>
<proteinExistence type="inferred from homology"/>
<keyword evidence="1" id="KW-0460">Magnesium</keyword>
<keyword evidence="1" id="KW-0378">Hydrolase</keyword>
<comment type="catalytic activity">
    <reaction evidence="1">
        <text>O-phospho-L-seryl-[protein] + H2O = L-seryl-[protein] + phosphate</text>
        <dbReference type="Rhea" id="RHEA:20629"/>
        <dbReference type="Rhea" id="RHEA-COMP:9863"/>
        <dbReference type="Rhea" id="RHEA-COMP:11604"/>
        <dbReference type="ChEBI" id="CHEBI:15377"/>
        <dbReference type="ChEBI" id="CHEBI:29999"/>
        <dbReference type="ChEBI" id="CHEBI:43474"/>
        <dbReference type="ChEBI" id="CHEBI:83421"/>
        <dbReference type="EC" id="3.1.3.16"/>
    </reaction>
</comment>
<dbReference type="Proteomes" id="UP000275078">
    <property type="component" value="Unassembled WGS sequence"/>
</dbReference>
<feature type="domain" description="PPM-type phosphatase" evidence="2">
    <location>
        <begin position="28"/>
        <end position="283"/>
    </location>
</feature>
<comment type="cofactor">
    <cofactor evidence="1">
        <name>Mn(2+)</name>
        <dbReference type="ChEBI" id="CHEBI:29035"/>
    </cofactor>
</comment>
<dbReference type="PANTHER" id="PTHR12320">
    <property type="entry name" value="PROTEIN PHOSPHATASE 2C"/>
    <property type="match status" value="1"/>
</dbReference>
<dbReference type="EMBL" id="ML119728">
    <property type="protein sequence ID" value="RPA77289.1"/>
    <property type="molecule type" value="Genomic_DNA"/>
</dbReference>
<dbReference type="PROSITE" id="PS51746">
    <property type="entry name" value="PPM_2"/>
    <property type="match status" value="1"/>
</dbReference>
<dbReference type="STRING" id="1160509.A0A3N4HUD2"/>
<dbReference type="EC" id="3.1.3.16" evidence="1"/>
<comment type="catalytic activity">
    <reaction evidence="1">
        <text>O-phospho-L-threonyl-[protein] + H2O = L-threonyl-[protein] + phosphate</text>
        <dbReference type="Rhea" id="RHEA:47004"/>
        <dbReference type="Rhea" id="RHEA-COMP:11060"/>
        <dbReference type="Rhea" id="RHEA-COMP:11605"/>
        <dbReference type="ChEBI" id="CHEBI:15377"/>
        <dbReference type="ChEBI" id="CHEBI:30013"/>
        <dbReference type="ChEBI" id="CHEBI:43474"/>
        <dbReference type="ChEBI" id="CHEBI:61977"/>
        <dbReference type="EC" id="3.1.3.16"/>
    </reaction>
</comment>
<organism evidence="3 4">
    <name type="scientific">Ascobolus immersus RN42</name>
    <dbReference type="NCBI Taxonomy" id="1160509"/>
    <lineage>
        <taxon>Eukaryota</taxon>
        <taxon>Fungi</taxon>
        <taxon>Dikarya</taxon>
        <taxon>Ascomycota</taxon>
        <taxon>Pezizomycotina</taxon>
        <taxon>Pezizomycetes</taxon>
        <taxon>Pezizales</taxon>
        <taxon>Ascobolaceae</taxon>
        <taxon>Ascobolus</taxon>
    </lineage>
</organism>
<protein>
    <recommendedName>
        <fullName evidence="1">Protein phosphatase</fullName>
        <ecNumber evidence="1">3.1.3.16</ecNumber>
    </recommendedName>
</protein>
<evidence type="ECO:0000256" key="1">
    <source>
        <dbReference type="RuleBase" id="RU366020"/>
    </source>
</evidence>
<keyword evidence="1" id="KW-0904">Protein phosphatase</keyword>
<sequence length="288" mass="32062">THYSLFAKRPTRLFPPPFTPPELFENPNILHPKYNGLTNGDDAILLEKNFMSVADGVGAWNTRMNGHAALWARLMVHYWGKEMSSDPSSPVMALQKAYETVCEVTEPTDRDGVKHEWQGTTTFCGASVVKPKAGEKSDGKMRVGFLNLGDSQGFLIRPKAEEVLFKTTEQWHWFDCPVQLGTNSKDTPLENAVYTVKEVQVGDIILLATDGLMDNLWEHEILDIVMKGDKKGGEWTAQELVDRAVERGRDPFTESPYMERAVDNGLATEGGKYDDVSVVLAKVVGENG</sequence>
<dbReference type="InterPro" id="IPR039123">
    <property type="entry name" value="PPTC7"/>
</dbReference>
<dbReference type="InterPro" id="IPR036457">
    <property type="entry name" value="PPM-type-like_dom_sf"/>
</dbReference>
<keyword evidence="1" id="KW-0464">Manganese</keyword>
<reference evidence="3 4" key="1">
    <citation type="journal article" date="2018" name="Nat. Ecol. Evol.">
        <title>Pezizomycetes genomes reveal the molecular basis of ectomycorrhizal truffle lifestyle.</title>
        <authorList>
            <person name="Murat C."/>
            <person name="Payen T."/>
            <person name="Noel B."/>
            <person name="Kuo A."/>
            <person name="Morin E."/>
            <person name="Chen J."/>
            <person name="Kohler A."/>
            <person name="Krizsan K."/>
            <person name="Balestrini R."/>
            <person name="Da Silva C."/>
            <person name="Montanini B."/>
            <person name="Hainaut M."/>
            <person name="Levati E."/>
            <person name="Barry K.W."/>
            <person name="Belfiori B."/>
            <person name="Cichocki N."/>
            <person name="Clum A."/>
            <person name="Dockter R.B."/>
            <person name="Fauchery L."/>
            <person name="Guy J."/>
            <person name="Iotti M."/>
            <person name="Le Tacon F."/>
            <person name="Lindquist E.A."/>
            <person name="Lipzen A."/>
            <person name="Malagnac F."/>
            <person name="Mello A."/>
            <person name="Molinier V."/>
            <person name="Miyauchi S."/>
            <person name="Poulain J."/>
            <person name="Riccioni C."/>
            <person name="Rubini A."/>
            <person name="Sitrit Y."/>
            <person name="Splivallo R."/>
            <person name="Traeger S."/>
            <person name="Wang M."/>
            <person name="Zifcakova L."/>
            <person name="Wipf D."/>
            <person name="Zambonelli A."/>
            <person name="Paolocci F."/>
            <person name="Nowrousian M."/>
            <person name="Ottonello S."/>
            <person name="Baldrian P."/>
            <person name="Spatafora J.W."/>
            <person name="Henrissat B."/>
            <person name="Nagy L.G."/>
            <person name="Aury J.M."/>
            <person name="Wincker P."/>
            <person name="Grigoriev I.V."/>
            <person name="Bonfante P."/>
            <person name="Martin F.M."/>
        </authorList>
    </citation>
    <scope>NUCLEOTIDE SEQUENCE [LARGE SCALE GENOMIC DNA]</scope>
    <source>
        <strain evidence="3 4">RN42</strain>
    </source>
</reference>
<dbReference type="Gene3D" id="3.60.40.10">
    <property type="entry name" value="PPM-type phosphatase domain"/>
    <property type="match status" value="1"/>
</dbReference>
<dbReference type="SMART" id="SM00332">
    <property type="entry name" value="PP2Cc"/>
    <property type="match status" value="1"/>
</dbReference>
<keyword evidence="1" id="KW-0479">Metal-binding</keyword>
<feature type="non-terminal residue" evidence="3">
    <location>
        <position position="1"/>
    </location>
</feature>
<dbReference type="AlphaFoldDB" id="A0A3N4HUD2"/>
<gene>
    <name evidence="3" type="ORF">BJ508DRAFT_188403</name>
</gene>